<dbReference type="InterPro" id="IPR018656">
    <property type="entry name" value="DUF2087"/>
</dbReference>
<feature type="domain" description="DUF2087" evidence="1">
    <location>
        <begin position="15"/>
        <end position="71"/>
    </location>
</feature>
<dbReference type="Pfam" id="PF09860">
    <property type="entry name" value="DUF2087"/>
    <property type="match status" value="1"/>
</dbReference>
<organism evidence="2 3">
    <name type="scientific">Clostridium rhizosphaerae</name>
    <dbReference type="NCBI Taxonomy" id="2803861"/>
    <lineage>
        <taxon>Bacteria</taxon>
        <taxon>Bacillati</taxon>
        <taxon>Bacillota</taxon>
        <taxon>Clostridia</taxon>
        <taxon>Eubacteriales</taxon>
        <taxon>Clostridiaceae</taxon>
        <taxon>Clostridium</taxon>
    </lineage>
</organism>
<reference evidence="2 3" key="1">
    <citation type="submission" date="2021-01" db="EMBL/GenBank/DDBJ databases">
        <title>Genome public.</title>
        <authorList>
            <person name="Liu C."/>
            <person name="Sun Q."/>
        </authorList>
    </citation>
    <scope>NUCLEOTIDE SEQUENCE [LARGE SCALE GENOMIC DNA]</scope>
    <source>
        <strain evidence="2 3">YIM B02515</strain>
    </source>
</reference>
<dbReference type="Proteomes" id="UP000632377">
    <property type="component" value="Unassembled WGS sequence"/>
</dbReference>
<evidence type="ECO:0000259" key="1">
    <source>
        <dbReference type="Pfam" id="PF09860"/>
    </source>
</evidence>
<accession>A0ABS1T584</accession>
<dbReference type="EMBL" id="JAESWC010000001">
    <property type="protein sequence ID" value="MBL4934501.1"/>
    <property type="molecule type" value="Genomic_DNA"/>
</dbReference>
<sequence length="80" mass="9488">MKKDSIKIFKYLSDKSRLLIISNLKESPLYVELLSEKEVNIIIADFHDDFCTIRREMIAFNILERHNNIYKLVNKEGESI</sequence>
<evidence type="ECO:0000313" key="2">
    <source>
        <dbReference type="EMBL" id="MBL4934501.1"/>
    </source>
</evidence>
<comment type="caution">
    <text evidence="2">The sequence shown here is derived from an EMBL/GenBank/DDBJ whole genome shotgun (WGS) entry which is preliminary data.</text>
</comment>
<keyword evidence="3" id="KW-1185">Reference proteome</keyword>
<proteinExistence type="predicted"/>
<name>A0ABS1T584_9CLOT</name>
<gene>
    <name evidence="2" type="ORF">JK636_01865</name>
</gene>
<protein>
    <submittedName>
        <fullName evidence="2">DUF2087 domain-containing protein</fullName>
    </submittedName>
</protein>
<evidence type="ECO:0000313" key="3">
    <source>
        <dbReference type="Proteomes" id="UP000632377"/>
    </source>
</evidence>